<evidence type="ECO:0000256" key="2">
    <source>
        <dbReference type="ARBA" id="ARBA00022475"/>
    </source>
</evidence>
<keyword evidence="5 7" id="KW-0472">Membrane</keyword>
<dbReference type="PANTHER" id="PTHR30572:SF4">
    <property type="entry name" value="ABC TRANSPORTER PERMEASE YTRF"/>
    <property type="match status" value="1"/>
</dbReference>
<gene>
    <name evidence="10" type="ORF">D5H75_36505</name>
</gene>
<dbReference type="GO" id="GO:0005886">
    <property type="term" value="C:plasma membrane"/>
    <property type="evidence" value="ECO:0007669"/>
    <property type="project" value="UniProtKB-SubCell"/>
</dbReference>
<dbReference type="Proteomes" id="UP000265768">
    <property type="component" value="Unassembled WGS sequence"/>
</dbReference>
<comment type="similarity">
    <text evidence="6">Belongs to the ABC-4 integral membrane protein family.</text>
</comment>
<feature type="transmembrane region" description="Helical" evidence="7">
    <location>
        <begin position="320"/>
        <end position="346"/>
    </location>
</feature>
<comment type="subcellular location">
    <subcellularLocation>
        <location evidence="1">Cell membrane</location>
        <topology evidence="1">Multi-pass membrane protein</topology>
    </subcellularLocation>
</comment>
<evidence type="ECO:0000256" key="1">
    <source>
        <dbReference type="ARBA" id="ARBA00004651"/>
    </source>
</evidence>
<dbReference type="RefSeq" id="WP_119931171.1">
    <property type="nucleotide sequence ID" value="NZ_QZEY01000023.1"/>
</dbReference>
<feature type="transmembrane region" description="Helical" evidence="7">
    <location>
        <begin position="366"/>
        <end position="390"/>
    </location>
</feature>
<protein>
    <submittedName>
        <fullName evidence="10">ABC transporter permease</fullName>
    </submittedName>
</protein>
<evidence type="ECO:0000259" key="9">
    <source>
        <dbReference type="Pfam" id="PF12704"/>
    </source>
</evidence>
<evidence type="ECO:0000313" key="11">
    <source>
        <dbReference type="Proteomes" id="UP000265768"/>
    </source>
</evidence>
<dbReference type="GO" id="GO:0022857">
    <property type="term" value="F:transmembrane transporter activity"/>
    <property type="evidence" value="ECO:0007669"/>
    <property type="project" value="TreeGrafter"/>
</dbReference>
<name>A0A3A4A9U1_9ACTN</name>
<dbReference type="PANTHER" id="PTHR30572">
    <property type="entry name" value="MEMBRANE COMPONENT OF TRANSPORTER-RELATED"/>
    <property type="match status" value="1"/>
</dbReference>
<evidence type="ECO:0000256" key="4">
    <source>
        <dbReference type="ARBA" id="ARBA00022989"/>
    </source>
</evidence>
<dbReference type="OrthoDB" id="3510103at2"/>
<feature type="domain" description="ABC3 transporter permease C-terminal" evidence="8">
    <location>
        <begin position="280"/>
        <end position="397"/>
    </location>
</feature>
<organism evidence="10 11">
    <name type="scientific">Bailinhaonella thermotolerans</name>
    <dbReference type="NCBI Taxonomy" id="1070861"/>
    <lineage>
        <taxon>Bacteria</taxon>
        <taxon>Bacillati</taxon>
        <taxon>Actinomycetota</taxon>
        <taxon>Actinomycetes</taxon>
        <taxon>Streptosporangiales</taxon>
        <taxon>Streptosporangiaceae</taxon>
        <taxon>Bailinhaonella</taxon>
    </lineage>
</organism>
<evidence type="ECO:0000256" key="7">
    <source>
        <dbReference type="SAM" id="Phobius"/>
    </source>
</evidence>
<evidence type="ECO:0000256" key="6">
    <source>
        <dbReference type="ARBA" id="ARBA00038076"/>
    </source>
</evidence>
<dbReference type="InterPro" id="IPR025857">
    <property type="entry name" value="MacB_PCD"/>
</dbReference>
<sequence length="404" mass="43349">MPLWGMLVSALAEIRHSKVRAALSVICVAIGVAAVTMVTLVASSSSQMAQQEFERFAGRPGTITIMPPESENGPPSLDRETVNRMRATMREYGVLHTPVREWGAAVYRRGDHTIQGDMQVITRGVDPDYDRIRRIRVAHGRWLTEGDLRRLEPSLVVSRGFAARLGLPGASAIGETVDIAADRWIRARIVGVLDIGEEGAERGRPPEVYLPFDVMVDLGMAEDYSQFQVRVPESDADALIERVKAASTSAWGMPKAATVDRMQNDFGRIGSTLNMLLLGAALAVIVLGSLPVLALGLSAIKHRRAELGVQRCFGATGPDLFLTVLLESLIVSAVGGLVGIGVAWIAHEPVIGLLGRMVGEVANLSFPLRAALLGLGVALCVGVVSGLLPAMRAMQRSVIRAIRS</sequence>
<keyword evidence="4 7" id="KW-1133">Transmembrane helix</keyword>
<keyword evidence="2" id="KW-1003">Cell membrane</keyword>
<comment type="caution">
    <text evidence="10">The sequence shown here is derived from an EMBL/GenBank/DDBJ whole genome shotgun (WGS) entry which is preliminary data.</text>
</comment>
<dbReference type="Pfam" id="PF02687">
    <property type="entry name" value="FtsX"/>
    <property type="match status" value="1"/>
</dbReference>
<dbReference type="InterPro" id="IPR050250">
    <property type="entry name" value="Macrolide_Exporter_MacB"/>
</dbReference>
<dbReference type="AlphaFoldDB" id="A0A3A4A9U1"/>
<keyword evidence="3 7" id="KW-0812">Transmembrane</keyword>
<feature type="domain" description="MacB-like periplasmic core" evidence="9">
    <location>
        <begin position="22"/>
        <end position="245"/>
    </location>
</feature>
<evidence type="ECO:0000259" key="8">
    <source>
        <dbReference type="Pfam" id="PF02687"/>
    </source>
</evidence>
<proteinExistence type="inferred from homology"/>
<keyword evidence="11" id="KW-1185">Reference proteome</keyword>
<feature type="transmembrane region" description="Helical" evidence="7">
    <location>
        <begin position="21"/>
        <end position="42"/>
    </location>
</feature>
<evidence type="ECO:0000256" key="3">
    <source>
        <dbReference type="ARBA" id="ARBA00022692"/>
    </source>
</evidence>
<evidence type="ECO:0000313" key="10">
    <source>
        <dbReference type="EMBL" id="RJL22096.1"/>
    </source>
</evidence>
<dbReference type="EMBL" id="QZEY01000023">
    <property type="protein sequence ID" value="RJL22096.1"/>
    <property type="molecule type" value="Genomic_DNA"/>
</dbReference>
<accession>A0A3A4A9U1</accession>
<feature type="transmembrane region" description="Helical" evidence="7">
    <location>
        <begin position="275"/>
        <end position="300"/>
    </location>
</feature>
<dbReference type="Pfam" id="PF12704">
    <property type="entry name" value="MacB_PCD"/>
    <property type="match status" value="1"/>
</dbReference>
<reference evidence="10 11" key="1">
    <citation type="submission" date="2018-09" db="EMBL/GenBank/DDBJ databases">
        <title>YIM 75507 draft genome.</title>
        <authorList>
            <person name="Tang S."/>
            <person name="Feng Y."/>
        </authorList>
    </citation>
    <scope>NUCLEOTIDE SEQUENCE [LARGE SCALE GENOMIC DNA]</scope>
    <source>
        <strain evidence="10 11">YIM 75507</strain>
    </source>
</reference>
<dbReference type="InterPro" id="IPR003838">
    <property type="entry name" value="ABC3_permease_C"/>
</dbReference>
<evidence type="ECO:0000256" key="5">
    <source>
        <dbReference type="ARBA" id="ARBA00023136"/>
    </source>
</evidence>